<feature type="domain" description="CusB-like barrel-sandwich hybrid" evidence="6">
    <location>
        <begin position="164"/>
        <end position="282"/>
    </location>
</feature>
<dbReference type="Pfam" id="PF11604">
    <property type="entry name" value="CusF_Ec"/>
    <property type="match status" value="1"/>
</dbReference>
<feature type="transmembrane region" description="Helical" evidence="4">
    <location>
        <begin position="9"/>
        <end position="27"/>
    </location>
</feature>
<evidence type="ECO:0000259" key="8">
    <source>
        <dbReference type="Pfam" id="PF25975"/>
    </source>
</evidence>
<keyword evidence="2" id="KW-0813">Transport</keyword>
<dbReference type="GO" id="GO:0016020">
    <property type="term" value="C:membrane"/>
    <property type="evidence" value="ECO:0007669"/>
    <property type="project" value="InterPro"/>
</dbReference>
<feature type="region of interest" description="Disordered" evidence="3">
    <location>
        <begin position="30"/>
        <end position="73"/>
    </location>
</feature>
<evidence type="ECO:0000313" key="10">
    <source>
        <dbReference type="Proteomes" id="UP001107961"/>
    </source>
</evidence>
<dbReference type="InterPro" id="IPR051909">
    <property type="entry name" value="MFP_Cation_Efflux"/>
</dbReference>
<dbReference type="Gene3D" id="2.40.50.320">
    <property type="entry name" value="Copper binding periplasmic protein CusF"/>
    <property type="match status" value="1"/>
</dbReference>
<dbReference type="SUPFAM" id="SSF111369">
    <property type="entry name" value="HlyD-like secretion proteins"/>
    <property type="match status" value="1"/>
</dbReference>
<name>A0A9Q3W4E3_9GAMM</name>
<keyword evidence="4" id="KW-1133">Transmembrane helix</keyword>
<evidence type="ECO:0000259" key="5">
    <source>
        <dbReference type="Pfam" id="PF25869"/>
    </source>
</evidence>
<dbReference type="Proteomes" id="UP001107961">
    <property type="component" value="Unassembled WGS sequence"/>
</dbReference>
<evidence type="ECO:0000259" key="7">
    <source>
        <dbReference type="Pfam" id="PF25954"/>
    </source>
</evidence>
<dbReference type="Gene3D" id="2.40.30.170">
    <property type="match status" value="1"/>
</dbReference>
<dbReference type="Gene3D" id="2.40.420.20">
    <property type="match status" value="1"/>
</dbReference>
<keyword evidence="10" id="KW-1185">Reference proteome</keyword>
<dbReference type="InterPro" id="IPR058791">
    <property type="entry name" value="3HB_CusB"/>
</dbReference>
<evidence type="ECO:0000256" key="3">
    <source>
        <dbReference type="SAM" id="MobiDB-lite"/>
    </source>
</evidence>
<dbReference type="Pfam" id="PF25954">
    <property type="entry name" value="Beta-barrel_RND_2"/>
    <property type="match status" value="1"/>
</dbReference>
<dbReference type="FunFam" id="2.40.30.170:FF:000010">
    <property type="entry name" value="Efflux RND transporter periplasmic adaptor subunit"/>
    <property type="match status" value="1"/>
</dbReference>
<dbReference type="PANTHER" id="PTHR30097">
    <property type="entry name" value="CATION EFFLUX SYSTEM PROTEIN CUSB"/>
    <property type="match status" value="1"/>
</dbReference>
<feature type="domain" description="CusB-like beta-barrel" evidence="7">
    <location>
        <begin position="287"/>
        <end position="364"/>
    </location>
</feature>
<dbReference type="EMBL" id="JAJVKT010000007">
    <property type="protein sequence ID" value="MCE7508401.1"/>
    <property type="molecule type" value="Genomic_DNA"/>
</dbReference>
<dbReference type="InterPro" id="IPR058790">
    <property type="entry name" value="BSH_CusB"/>
</dbReference>
<evidence type="ECO:0000259" key="6">
    <source>
        <dbReference type="Pfam" id="PF25919"/>
    </source>
</evidence>
<protein>
    <submittedName>
        <fullName evidence="9">Efflux RND transporter periplasmic adaptor subunit</fullName>
    </submittedName>
</protein>
<feature type="compositionally biased region" description="Basic and acidic residues" evidence="3">
    <location>
        <begin position="450"/>
        <end position="459"/>
    </location>
</feature>
<proteinExistence type="inferred from homology"/>
<feature type="domain" description="CusB-like three alpha-helical bundle" evidence="5">
    <location>
        <begin position="199"/>
        <end position="249"/>
    </location>
</feature>
<dbReference type="GO" id="GO:0022857">
    <property type="term" value="F:transmembrane transporter activity"/>
    <property type="evidence" value="ECO:0007669"/>
    <property type="project" value="InterPro"/>
</dbReference>
<dbReference type="GO" id="GO:0015679">
    <property type="term" value="P:plasma membrane copper ion transport"/>
    <property type="evidence" value="ECO:0007669"/>
    <property type="project" value="TreeGrafter"/>
</dbReference>
<dbReference type="RefSeq" id="WP_080531051.1">
    <property type="nucleotide sequence ID" value="NZ_CP012331.1"/>
</dbReference>
<dbReference type="NCBIfam" id="TIGR01730">
    <property type="entry name" value="RND_mfp"/>
    <property type="match status" value="1"/>
</dbReference>
<keyword evidence="4" id="KW-0812">Transmembrane</keyword>
<dbReference type="InterPro" id="IPR021647">
    <property type="entry name" value="CusF_Ec"/>
</dbReference>
<dbReference type="InterPro" id="IPR006143">
    <property type="entry name" value="RND_pump_MFP"/>
</dbReference>
<dbReference type="Pfam" id="PF25919">
    <property type="entry name" value="BSH_CusB"/>
    <property type="match status" value="1"/>
</dbReference>
<feature type="compositionally biased region" description="Polar residues" evidence="3">
    <location>
        <begin position="44"/>
        <end position="55"/>
    </location>
</feature>
<dbReference type="InterPro" id="IPR058649">
    <property type="entry name" value="CzcB_C"/>
</dbReference>
<feature type="domain" description="CzcB-like C-terminal circularly permuted SH3-like" evidence="8">
    <location>
        <begin position="371"/>
        <end position="430"/>
    </location>
</feature>
<dbReference type="PANTHER" id="PTHR30097:SF15">
    <property type="entry name" value="CATION EFFLUX SYSTEM PROTEIN CUSB"/>
    <property type="match status" value="1"/>
</dbReference>
<organism evidence="9 10">
    <name type="scientific">Alloalcanivorax xenomutans</name>
    <dbReference type="NCBI Taxonomy" id="1094342"/>
    <lineage>
        <taxon>Bacteria</taxon>
        <taxon>Pseudomonadati</taxon>
        <taxon>Pseudomonadota</taxon>
        <taxon>Gammaproteobacteria</taxon>
        <taxon>Oceanospirillales</taxon>
        <taxon>Alcanivoracaceae</taxon>
        <taxon>Alloalcanivorax</taxon>
    </lineage>
</organism>
<dbReference type="GO" id="GO:0060003">
    <property type="term" value="P:copper ion export"/>
    <property type="evidence" value="ECO:0007669"/>
    <property type="project" value="TreeGrafter"/>
</dbReference>
<feature type="region of interest" description="Disordered" evidence="3">
    <location>
        <begin position="443"/>
        <end position="464"/>
    </location>
</feature>
<gene>
    <name evidence="9" type="ORF">LZG35_07095</name>
</gene>
<dbReference type="Pfam" id="PF25869">
    <property type="entry name" value="3HB_CusB"/>
    <property type="match status" value="1"/>
</dbReference>
<dbReference type="GO" id="GO:0030288">
    <property type="term" value="C:outer membrane-bounded periplasmic space"/>
    <property type="evidence" value="ECO:0007669"/>
    <property type="project" value="TreeGrafter"/>
</dbReference>
<dbReference type="InterPro" id="IPR058792">
    <property type="entry name" value="Beta-barrel_RND_2"/>
</dbReference>
<accession>A0A9Q3W4E3</accession>
<dbReference type="AlphaFoldDB" id="A0A9Q3W4E3"/>
<evidence type="ECO:0000313" key="9">
    <source>
        <dbReference type="EMBL" id="MCE7508401.1"/>
    </source>
</evidence>
<evidence type="ECO:0000256" key="1">
    <source>
        <dbReference type="ARBA" id="ARBA00009477"/>
    </source>
</evidence>
<reference evidence="9" key="1">
    <citation type="submission" date="2022-01" db="EMBL/GenBank/DDBJ databases">
        <authorList>
            <person name="Karlyshev A.V."/>
            <person name="Jaspars M."/>
        </authorList>
    </citation>
    <scope>NUCLEOTIDE SEQUENCE</scope>
    <source>
        <strain evidence="9">AGSA3-2</strain>
    </source>
</reference>
<dbReference type="InterPro" id="IPR042230">
    <property type="entry name" value="CusF_sf"/>
</dbReference>
<comment type="similarity">
    <text evidence="1">Belongs to the membrane fusion protein (MFP) (TC 8.A.1) family.</text>
</comment>
<evidence type="ECO:0000256" key="2">
    <source>
        <dbReference type="ARBA" id="ARBA00022448"/>
    </source>
</evidence>
<keyword evidence="4" id="KW-0472">Membrane</keyword>
<dbReference type="GO" id="GO:0046914">
    <property type="term" value="F:transition metal ion binding"/>
    <property type="evidence" value="ECO:0007669"/>
    <property type="project" value="TreeGrafter"/>
</dbReference>
<dbReference type="Gene3D" id="6.10.140.730">
    <property type="match status" value="1"/>
</dbReference>
<evidence type="ECO:0000256" key="4">
    <source>
        <dbReference type="SAM" id="Phobius"/>
    </source>
</evidence>
<dbReference type="Pfam" id="PF25975">
    <property type="entry name" value="CzcB_C"/>
    <property type="match status" value="1"/>
</dbReference>
<dbReference type="KEGG" id="axe:P40_12180"/>
<sequence>MTKSTLPRLLSVAVMVALGTGLFYLGLHQGQQRSQPPETPRTAAPSQEDPSSWSIAQGEAATRRHQEAGLHAGDIDPVTGRSILYYHDPMVPGNKFQEPGKSPFMDMMLVPAYAGAGDADNGTLTISPRVQQNLGMRLATVTEGNVKTEVSAVGAVTWNERRQAVLQARAQGFIENLHVTAALDTVHAGQPLLDIYVPEWVAVQEDYLLLRRNRTEESASLVEAARQRMRQAGMSDAQIRGVARSGQVRPRITITSPLDGVLADLLVREGSTVTPGTSLARVTTLSPIWVIAEVPESQTEGLARGSRVSVETPTYAGERFEGHLDALLPKVNSDTRTRQARVILDNPDGKLVPGMFVRMTLYRESARPVLLVPTEALIHTGTRSLVMVAEEEGRFRPVQVVTGRELGGLTEIKDGLSLDQKVVASGQFLIDSEANLKGVESRVDPAMPDMSKDTQDTKETKKHSTHAQVKALEGDVITLAHAEIPALQWPAMTMDFRLSSELVVESLSPGDSVTAEFVLRKGDMPLIISLTSGTSTEGGQ</sequence>
<comment type="caution">
    <text evidence="9">The sequence shown here is derived from an EMBL/GenBank/DDBJ whole genome shotgun (WGS) entry which is preliminary data.</text>
</comment>